<evidence type="ECO:0000313" key="1">
    <source>
        <dbReference type="EMBL" id="AAZ25394.1"/>
    </source>
</evidence>
<reference evidence="1" key="1">
    <citation type="journal article" date="2005" name="Proc. Natl. Acad. Sci. U.S.A.">
        <title>The psychrophilic lifestyle as revealed by the genome sequence of Colwellia psychrerythraea 34H through genomic and proteomic analyses.</title>
        <authorList>
            <person name="Methe B.A."/>
            <person name="Nelson K.E."/>
            <person name="Deming J.W."/>
            <person name="Momen B."/>
            <person name="Melamud E."/>
            <person name="Zhang X."/>
            <person name="Moult J."/>
            <person name="Madupu R."/>
            <person name="Nelson W.C."/>
            <person name="Dodson R.J."/>
            <person name="Brinkac L.M."/>
            <person name="Daugherty S.C."/>
            <person name="Durkin A.S."/>
            <person name="DeBoy R.T."/>
            <person name="Kolonay J.F."/>
            <person name="Sullivan S.A."/>
            <person name="Zhou L."/>
            <person name="Davidsen T.M."/>
            <person name="Wu M."/>
            <person name="Huston A.L."/>
            <person name="Lewis M."/>
            <person name="Weaver B."/>
            <person name="Weidman J.F."/>
            <person name="Khouri H."/>
            <person name="Utterback T.R."/>
            <person name="Feldblyum T.V."/>
            <person name="Fraser C.M."/>
        </authorList>
    </citation>
    <scope>NUCLEOTIDE SEQUENCE [LARGE SCALE GENOMIC DNA]</scope>
    <source>
        <strain evidence="1">34H</strain>
    </source>
</reference>
<proteinExistence type="predicted"/>
<protein>
    <submittedName>
        <fullName evidence="1">Uncharacterized protein</fullName>
    </submittedName>
</protein>
<dbReference type="EMBL" id="CP000083">
    <property type="protein sequence ID" value="AAZ25394.1"/>
    <property type="molecule type" value="Genomic_DNA"/>
</dbReference>
<gene>
    <name evidence="1" type="ordered locus">CPS_1823</name>
</gene>
<dbReference type="HOGENOM" id="CLU_3373156_0_0_6"/>
<sequence>MKSKRLDKTYFSFVIALNGSELNRFNLGYKYDVK</sequence>
<dbReference type="Proteomes" id="UP000000547">
    <property type="component" value="Chromosome"/>
</dbReference>
<dbReference type="STRING" id="167879.CPS_1823"/>
<dbReference type="AlphaFoldDB" id="Q484G2"/>
<evidence type="ECO:0000313" key="2">
    <source>
        <dbReference type="Proteomes" id="UP000000547"/>
    </source>
</evidence>
<accession>Q484G2</accession>
<organism evidence="1 2">
    <name type="scientific">Colwellia psychrerythraea (strain 34H / ATCC BAA-681)</name>
    <name type="common">Vibrio psychroerythus</name>
    <dbReference type="NCBI Taxonomy" id="167879"/>
    <lineage>
        <taxon>Bacteria</taxon>
        <taxon>Pseudomonadati</taxon>
        <taxon>Pseudomonadota</taxon>
        <taxon>Gammaproteobacteria</taxon>
        <taxon>Alteromonadales</taxon>
        <taxon>Colwelliaceae</taxon>
        <taxon>Colwellia</taxon>
    </lineage>
</organism>
<dbReference type="KEGG" id="cps:CPS_1823"/>
<name>Q484G2_COLP3</name>